<dbReference type="SUPFAM" id="SSF57924">
    <property type="entry name" value="Inhibitor of apoptosis (IAP) repeat"/>
    <property type="match status" value="2"/>
</dbReference>
<evidence type="ECO:0000256" key="1">
    <source>
        <dbReference type="ARBA" id="ARBA00006672"/>
    </source>
</evidence>
<dbReference type="Proteomes" id="UP000279307">
    <property type="component" value="Chromosome 7"/>
</dbReference>
<dbReference type="CDD" id="cd00022">
    <property type="entry name" value="BIR"/>
    <property type="match status" value="2"/>
</dbReference>
<dbReference type="GO" id="GO:0031398">
    <property type="term" value="P:positive regulation of protein ubiquitination"/>
    <property type="evidence" value="ECO:0007669"/>
    <property type="project" value="TreeGrafter"/>
</dbReference>
<name>A0A3L8DIN9_OOCBI</name>
<evidence type="ECO:0000313" key="8">
    <source>
        <dbReference type="EMBL" id="RLU20221.1"/>
    </source>
</evidence>
<keyword evidence="4 6" id="KW-0863">Zinc-finger</keyword>
<dbReference type="FunFam" id="1.10.1170.10:FF:000003">
    <property type="entry name" value="E3 ubiquitin-protein ligase XIAP"/>
    <property type="match status" value="1"/>
</dbReference>
<keyword evidence="2" id="KW-0053">Apoptosis</keyword>
<dbReference type="OrthoDB" id="5855668at2759"/>
<evidence type="ECO:0000256" key="4">
    <source>
        <dbReference type="ARBA" id="ARBA00022771"/>
    </source>
</evidence>
<dbReference type="GO" id="GO:0043066">
    <property type="term" value="P:negative regulation of apoptotic process"/>
    <property type="evidence" value="ECO:0007669"/>
    <property type="project" value="TreeGrafter"/>
</dbReference>
<dbReference type="Pfam" id="PF13920">
    <property type="entry name" value="zf-C3HC4_3"/>
    <property type="match status" value="1"/>
</dbReference>
<dbReference type="PROSITE" id="PS50089">
    <property type="entry name" value="ZF_RING_2"/>
    <property type="match status" value="1"/>
</dbReference>
<dbReference type="GO" id="GO:0008270">
    <property type="term" value="F:zinc ion binding"/>
    <property type="evidence" value="ECO:0007669"/>
    <property type="project" value="UniProtKB-KW"/>
</dbReference>
<dbReference type="FunFam" id="1.10.1170.10:FF:000002">
    <property type="entry name" value="Baculoviral IAP repeat containing 7"/>
    <property type="match status" value="1"/>
</dbReference>
<dbReference type="PANTHER" id="PTHR10044">
    <property type="entry name" value="INHIBITOR OF APOPTOSIS"/>
    <property type="match status" value="1"/>
</dbReference>
<evidence type="ECO:0000259" key="7">
    <source>
        <dbReference type="PROSITE" id="PS50089"/>
    </source>
</evidence>
<comment type="caution">
    <text evidence="8">The sequence shown here is derived from an EMBL/GenBank/DDBJ whole genome shotgun (WGS) entry which is preliminary data.</text>
</comment>
<dbReference type="InterPro" id="IPR050784">
    <property type="entry name" value="IAP"/>
</dbReference>
<dbReference type="AlphaFoldDB" id="A0A3L8DIN9"/>
<dbReference type="GO" id="GO:0005634">
    <property type="term" value="C:nucleus"/>
    <property type="evidence" value="ECO:0007669"/>
    <property type="project" value="TreeGrafter"/>
</dbReference>
<reference evidence="8 9" key="1">
    <citation type="journal article" date="2018" name="Genome Res.">
        <title>The genomic architecture and molecular evolution of ant odorant receptors.</title>
        <authorList>
            <person name="McKenzie S.K."/>
            <person name="Kronauer D.J.C."/>
        </authorList>
    </citation>
    <scope>NUCLEOTIDE SEQUENCE [LARGE SCALE GENOMIC DNA]</scope>
    <source>
        <strain evidence="8">Clonal line C1</strain>
    </source>
</reference>
<dbReference type="GO" id="GO:0006915">
    <property type="term" value="P:apoptotic process"/>
    <property type="evidence" value="ECO:0007669"/>
    <property type="project" value="UniProtKB-KW"/>
</dbReference>
<dbReference type="PANTHER" id="PTHR10044:SF174">
    <property type="entry name" value="DEATH-ASSOCIATED INHIBITOR OF APOPTOSIS 1"/>
    <property type="match status" value="1"/>
</dbReference>
<dbReference type="InterPro" id="IPR013083">
    <property type="entry name" value="Znf_RING/FYVE/PHD"/>
</dbReference>
<dbReference type="PROSITE" id="PS50143">
    <property type="entry name" value="BIR_REPEAT_2"/>
    <property type="match status" value="2"/>
</dbReference>
<dbReference type="InterPro" id="IPR001370">
    <property type="entry name" value="BIR_rpt"/>
</dbReference>
<dbReference type="GO" id="GO:0061630">
    <property type="term" value="F:ubiquitin protein ligase activity"/>
    <property type="evidence" value="ECO:0007669"/>
    <property type="project" value="TreeGrafter"/>
</dbReference>
<gene>
    <name evidence="8" type="ORF">DMN91_006828</name>
</gene>
<sequence length="400" mass="44764">MTTDCIERYIFPQNLSSPLLGTHFTIDELDEVGTHDYRFESVRLQSYKDWPCPWMKPERLAAAGFYYTGESDKVKCFECSVEICQWQRDDNPMVDHHRWSGKCRFVRNVPCGNVPIGADPTTIPAPSPKGKDVCGPYGMVYMPFSGPDHDLDFEETMKFNLNSIGAVRPKYPEYASYDARLRTFETWPISMRQDKAELASAGFYYTGNSDQTLCYHCGGGLKNWEPNDEPWQQHAAWFKHCPYLLTVKGRDFVNKAIGKTCYKDSLKSFTAGELHEAQMQSGLLARANSETSLASGDTGIESIGSAAEAGSVEGSIESSVESGIESGIKGSIKESPVVKAHTDKQFDKDARMCKICYSRELRMVFIPCGHLLTCAECSKNMKICGVCRKPVKVTLQAYIP</sequence>
<dbReference type="Gene3D" id="3.30.40.10">
    <property type="entry name" value="Zinc/RING finger domain, C3HC4 (zinc finger)"/>
    <property type="match status" value="1"/>
</dbReference>
<comment type="similarity">
    <text evidence="1">Belongs to the IAP family.</text>
</comment>
<evidence type="ECO:0000256" key="5">
    <source>
        <dbReference type="ARBA" id="ARBA00022833"/>
    </source>
</evidence>
<dbReference type="Pfam" id="PF00653">
    <property type="entry name" value="BIR"/>
    <property type="match status" value="2"/>
</dbReference>
<dbReference type="GO" id="GO:0005737">
    <property type="term" value="C:cytoplasm"/>
    <property type="evidence" value="ECO:0007669"/>
    <property type="project" value="TreeGrafter"/>
</dbReference>
<dbReference type="Gene3D" id="1.10.1170.10">
    <property type="entry name" value="Inhibitor Of Apoptosis Protein (2mihbC-IAP-1), Chain A"/>
    <property type="match status" value="2"/>
</dbReference>
<evidence type="ECO:0000313" key="9">
    <source>
        <dbReference type="Proteomes" id="UP000279307"/>
    </source>
</evidence>
<dbReference type="EMBL" id="QOIP01000007">
    <property type="protein sequence ID" value="RLU20221.1"/>
    <property type="molecule type" value="Genomic_DNA"/>
</dbReference>
<evidence type="ECO:0000256" key="6">
    <source>
        <dbReference type="PROSITE-ProRule" id="PRU00175"/>
    </source>
</evidence>
<keyword evidence="3" id="KW-0479">Metal-binding</keyword>
<proteinExistence type="inferred from homology"/>
<evidence type="ECO:0000256" key="2">
    <source>
        <dbReference type="ARBA" id="ARBA00022703"/>
    </source>
</evidence>
<keyword evidence="5" id="KW-0862">Zinc</keyword>
<accession>A0A3L8DIN9</accession>
<evidence type="ECO:0000256" key="3">
    <source>
        <dbReference type="ARBA" id="ARBA00022723"/>
    </source>
</evidence>
<dbReference type="SMART" id="SM00238">
    <property type="entry name" value="BIR"/>
    <property type="match status" value="2"/>
</dbReference>
<dbReference type="GO" id="GO:0051726">
    <property type="term" value="P:regulation of cell cycle"/>
    <property type="evidence" value="ECO:0007669"/>
    <property type="project" value="TreeGrafter"/>
</dbReference>
<feature type="domain" description="RING-type" evidence="7">
    <location>
        <begin position="353"/>
        <end position="388"/>
    </location>
</feature>
<protein>
    <recommendedName>
        <fullName evidence="7">RING-type domain-containing protein</fullName>
    </recommendedName>
</protein>
<organism evidence="8 9">
    <name type="scientific">Ooceraea biroi</name>
    <name type="common">Clonal raider ant</name>
    <name type="synonym">Cerapachys biroi</name>
    <dbReference type="NCBI Taxonomy" id="2015173"/>
    <lineage>
        <taxon>Eukaryota</taxon>
        <taxon>Metazoa</taxon>
        <taxon>Ecdysozoa</taxon>
        <taxon>Arthropoda</taxon>
        <taxon>Hexapoda</taxon>
        <taxon>Insecta</taxon>
        <taxon>Pterygota</taxon>
        <taxon>Neoptera</taxon>
        <taxon>Endopterygota</taxon>
        <taxon>Hymenoptera</taxon>
        <taxon>Apocrita</taxon>
        <taxon>Aculeata</taxon>
        <taxon>Formicoidea</taxon>
        <taxon>Formicidae</taxon>
        <taxon>Dorylinae</taxon>
        <taxon>Ooceraea</taxon>
    </lineage>
</organism>
<dbReference type="GO" id="GO:0043027">
    <property type="term" value="F:cysteine-type endopeptidase inhibitor activity involved in apoptotic process"/>
    <property type="evidence" value="ECO:0007669"/>
    <property type="project" value="TreeGrafter"/>
</dbReference>
<dbReference type="InterPro" id="IPR001841">
    <property type="entry name" value="Znf_RING"/>
</dbReference>